<dbReference type="AlphaFoldDB" id="W6UUG5"/>
<reference evidence="1 2" key="1">
    <citation type="journal article" date="2013" name="Nat. Genet.">
        <title>The genome of the hydatid tapeworm Echinococcus granulosus.</title>
        <authorList>
            <person name="Zheng H."/>
            <person name="Zhang W."/>
            <person name="Zhang L."/>
            <person name="Zhang Z."/>
            <person name="Li J."/>
            <person name="Lu G."/>
            <person name="Zhu Y."/>
            <person name="Wang Y."/>
            <person name="Huang Y."/>
            <person name="Liu J."/>
            <person name="Kang H."/>
            <person name="Chen J."/>
            <person name="Wang L."/>
            <person name="Chen A."/>
            <person name="Yu S."/>
            <person name="Gao Z."/>
            <person name="Jin L."/>
            <person name="Gu W."/>
            <person name="Wang Z."/>
            <person name="Zhao L."/>
            <person name="Shi B."/>
            <person name="Wen H."/>
            <person name="Lin R."/>
            <person name="Jones M.K."/>
            <person name="Brejova B."/>
            <person name="Vinar T."/>
            <person name="Zhao G."/>
            <person name="McManus D.P."/>
            <person name="Chen Z."/>
            <person name="Zhou Y."/>
            <person name="Wang S."/>
        </authorList>
    </citation>
    <scope>NUCLEOTIDE SEQUENCE [LARGE SCALE GENOMIC DNA]</scope>
</reference>
<keyword evidence="2" id="KW-1185">Reference proteome</keyword>
<dbReference type="GeneID" id="36343810"/>
<sequence>MVLQELSYFTLYSVVPNHPVARRVWLDIENLQPITIYSADLAICTDAKCGPPSTMPLQPHGLAAIPHLRVKPDPGPTTIRKPVGTLLPLPTARSKGMQLSLWNPIDIATAIVCNTPYGGHEVYEGWEVLVTGTEDGMQVESLLNSLFVLGDGTGFSWNDYETQFRSGCVTPNDQHPDFIVAASSTRSTVGDFLFMLVRQRDKLLIMLDDLQAVSESAVTPMVVKDEEENYVATVLDDSGRHTLSRLWMIEQS</sequence>
<proteinExistence type="predicted"/>
<organism evidence="1 2">
    <name type="scientific">Echinococcus granulosus</name>
    <name type="common">Hydatid tapeworm</name>
    <dbReference type="NCBI Taxonomy" id="6210"/>
    <lineage>
        <taxon>Eukaryota</taxon>
        <taxon>Metazoa</taxon>
        <taxon>Spiralia</taxon>
        <taxon>Lophotrochozoa</taxon>
        <taxon>Platyhelminthes</taxon>
        <taxon>Cestoda</taxon>
        <taxon>Eucestoda</taxon>
        <taxon>Cyclophyllidea</taxon>
        <taxon>Taeniidae</taxon>
        <taxon>Echinococcus</taxon>
        <taxon>Echinococcus granulosus group</taxon>
    </lineage>
</organism>
<dbReference type="Proteomes" id="UP000019149">
    <property type="component" value="Unassembled WGS sequence"/>
</dbReference>
<gene>
    <name evidence="1" type="ORF">EGR_08095</name>
</gene>
<dbReference type="STRING" id="6210.W6UUG5"/>
<evidence type="ECO:0000313" key="1">
    <source>
        <dbReference type="EMBL" id="EUB57019.1"/>
    </source>
</evidence>
<dbReference type="CTD" id="36343810"/>
<comment type="caution">
    <text evidence="1">The sequence shown here is derived from an EMBL/GenBank/DDBJ whole genome shotgun (WGS) entry which is preliminary data.</text>
</comment>
<dbReference type="OrthoDB" id="10564830at2759"/>
<protein>
    <submittedName>
        <fullName evidence="1">Uncharacterized protein</fullName>
    </submittedName>
</protein>
<dbReference type="RefSeq" id="XP_024348215.1">
    <property type="nucleotide sequence ID" value="XM_024497344.1"/>
</dbReference>
<dbReference type="KEGG" id="egl:EGR_08095"/>
<accession>W6UUG5</accession>
<name>W6UUG5_ECHGR</name>
<evidence type="ECO:0000313" key="2">
    <source>
        <dbReference type="Proteomes" id="UP000019149"/>
    </source>
</evidence>
<dbReference type="EMBL" id="APAU02000096">
    <property type="protein sequence ID" value="EUB57019.1"/>
    <property type="molecule type" value="Genomic_DNA"/>
</dbReference>